<evidence type="ECO:0000313" key="1">
    <source>
        <dbReference type="EMBL" id="KKK73602.1"/>
    </source>
</evidence>
<comment type="caution">
    <text evidence="1">The sequence shown here is derived from an EMBL/GenBank/DDBJ whole genome shotgun (WGS) entry which is preliminary data.</text>
</comment>
<organism evidence="1">
    <name type="scientific">marine sediment metagenome</name>
    <dbReference type="NCBI Taxonomy" id="412755"/>
    <lineage>
        <taxon>unclassified sequences</taxon>
        <taxon>metagenomes</taxon>
        <taxon>ecological metagenomes</taxon>
    </lineage>
</organism>
<sequence>ELEEELDKAFKASENKKSVFTILRKEKESLEIKEKRIKNQFKR</sequence>
<reference evidence="1" key="1">
    <citation type="journal article" date="2015" name="Nature">
        <title>Complex archaea that bridge the gap between prokaryotes and eukaryotes.</title>
        <authorList>
            <person name="Spang A."/>
            <person name="Saw J.H."/>
            <person name="Jorgensen S.L."/>
            <person name="Zaremba-Niedzwiedzka K."/>
            <person name="Martijn J."/>
            <person name="Lind A.E."/>
            <person name="van Eijk R."/>
            <person name="Schleper C."/>
            <person name="Guy L."/>
            <person name="Ettema T.J."/>
        </authorList>
    </citation>
    <scope>NUCLEOTIDE SEQUENCE</scope>
</reference>
<gene>
    <name evidence="1" type="ORF">LCGC14_2892200</name>
</gene>
<dbReference type="AlphaFoldDB" id="A0A0F8XWX1"/>
<accession>A0A0F8XWX1</accession>
<dbReference type="EMBL" id="LAZR01056713">
    <property type="protein sequence ID" value="KKK73602.1"/>
    <property type="molecule type" value="Genomic_DNA"/>
</dbReference>
<name>A0A0F8XWX1_9ZZZZ</name>
<proteinExistence type="predicted"/>
<feature type="non-terminal residue" evidence="1">
    <location>
        <position position="1"/>
    </location>
</feature>
<protein>
    <submittedName>
        <fullName evidence="1">Uncharacterized protein</fullName>
    </submittedName>
</protein>